<evidence type="ECO:0000256" key="1">
    <source>
        <dbReference type="SAM" id="Phobius"/>
    </source>
</evidence>
<name>A0A6J7C689_9ZZZZ</name>
<keyword evidence="1" id="KW-1133">Transmembrane helix</keyword>
<keyword evidence="1" id="KW-0812">Transmembrane</keyword>
<dbReference type="EMBL" id="CAFBMT010000017">
    <property type="protein sequence ID" value="CAB4946653.1"/>
    <property type="molecule type" value="Genomic_DNA"/>
</dbReference>
<dbReference type="EMBL" id="CAFBOL010000053">
    <property type="protein sequence ID" value="CAB4997574.1"/>
    <property type="molecule type" value="Genomic_DNA"/>
</dbReference>
<dbReference type="InterPro" id="IPR007263">
    <property type="entry name" value="DCC1-like"/>
</dbReference>
<evidence type="ECO:0000313" key="2">
    <source>
        <dbReference type="EMBL" id="CAB4364933.1"/>
    </source>
</evidence>
<keyword evidence="1" id="KW-0472">Membrane</keyword>
<evidence type="ECO:0000313" key="3">
    <source>
        <dbReference type="EMBL" id="CAB4740842.1"/>
    </source>
</evidence>
<dbReference type="EMBL" id="CAFAAV010000124">
    <property type="protein sequence ID" value="CAB4824997.1"/>
    <property type="molecule type" value="Genomic_DNA"/>
</dbReference>
<evidence type="ECO:0000313" key="5">
    <source>
        <dbReference type="EMBL" id="CAB4851809.1"/>
    </source>
</evidence>
<evidence type="ECO:0000313" key="7">
    <source>
        <dbReference type="EMBL" id="CAB4997574.1"/>
    </source>
</evidence>
<dbReference type="GO" id="GO:0015035">
    <property type="term" value="F:protein-disulfide reductase activity"/>
    <property type="evidence" value="ECO:0007669"/>
    <property type="project" value="InterPro"/>
</dbReference>
<organism evidence="5">
    <name type="scientific">freshwater metagenome</name>
    <dbReference type="NCBI Taxonomy" id="449393"/>
    <lineage>
        <taxon>unclassified sequences</taxon>
        <taxon>metagenomes</taxon>
        <taxon>ecological metagenomes</taxon>
    </lineage>
</organism>
<dbReference type="Pfam" id="PF04134">
    <property type="entry name" value="DCC1-like"/>
    <property type="match status" value="1"/>
</dbReference>
<dbReference type="AlphaFoldDB" id="A0A6J7C689"/>
<reference evidence="5" key="1">
    <citation type="submission" date="2020-05" db="EMBL/GenBank/DDBJ databases">
        <authorList>
            <person name="Chiriac C."/>
            <person name="Salcher M."/>
            <person name="Ghai R."/>
            <person name="Kavagutti S V."/>
        </authorList>
    </citation>
    <scope>NUCLEOTIDE SEQUENCE</scope>
</reference>
<feature type="transmembrane region" description="Helical" evidence="1">
    <location>
        <begin position="85"/>
        <end position="108"/>
    </location>
</feature>
<evidence type="ECO:0000313" key="6">
    <source>
        <dbReference type="EMBL" id="CAB4946653.1"/>
    </source>
</evidence>
<accession>A0A6J7C689</accession>
<proteinExistence type="predicted"/>
<protein>
    <submittedName>
        <fullName evidence="5">Unannotated protein</fullName>
    </submittedName>
</protein>
<dbReference type="EMBL" id="CAFBIY010000097">
    <property type="protein sequence ID" value="CAB4851809.1"/>
    <property type="molecule type" value="Genomic_DNA"/>
</dbReference>
<evidence type="ECO:0000313" key="4">
    <source>
        <dbReference type="EMBL" id="CAB4824997.1"/>
    </source>
</evidence>
<gene>
    <name evidence="3" type="ORF">UFOPK2656_02889</name>
    <name evidence="4" type="ORF">UFOPK3099_01619</name>
    <name evidence="5" type="ORF">UFOPK3267_01734</name>
    <name evidence="6" type="ORF">UFOPK3651_02565</name>
    <name evidence="7" type="ORF">UFOPK3931_01906</name>
    <name evidence="2" type="ORF">UFOPK4189_02690</name>
</gene>
<sequence length="125" mass="13681">MTTPPTLPVLVFDGDCAFCQRSVEWGRRHIGTMPTIVAYQSAELVALGLTADECATAVQYVARDHQVYSAHDAVSALLLAAGKGWWVAGALMKLPGVHWLCGVVYRWVARNRHRFTRGPASCAVR</sequence>
<dbReference type="EMBL" id="CAESGF010000021">
    <property type="protein sequence ID" value="CAB4364933.1"/>
    <property type="molecule type" value="Genomic_DNA"/>
</dbReference>
<dbReference type="EMBL" id="CAEZYF010000025">
    <property type="protein sequence ID" value="CAB4740842.1"/>
    <property type="molecule type" value="Genomic_DNA"/>
</dbReference>